<keyword evidence="5" id="KW-1185">Reference proteome</keyword>
<proteinExistence type="predicted"/>
<sequence>MVFNYVPNIRSDIIVDILQLQETHCTRTLLCVENVPDILYLDCDGLAHLKKCAGFTLTNGDYIIRPGVKESFDFLVSLKLRANADKHGIQSNTNTGNKAPFVKLVCKPLEVSTLKIGYDALLYDAKPSLTNIEIQIDNDWSQLINRKDKIFFNDSKYRLHSWHLIETKQLVLKLDLTDYKHFVATHHVLPTVTN</sequence>
<dbReference type="EMBL" id="CAJOBC010009223">
    <property type="protein sequence ID" value="CAF3982230.1"/>
    <property type="molecule type" value="Genomic_DNA"/>
</dbReference>
<evidence type="ECO:0000313" key="5">
    <source>
        <dbReference type="Proteomes" id="UP000663829"/>
    </source>
</evidence>
<dbReference type="EMBL" id="CAJNOQ010009220">
    <property type="protein sequence ID" value="CAF1218710.1"/>
    <property type="molecule type" value="Genomic_DNA"/>
</dbReference>
<evidence type="ECO:0000313" key="1">
    <source>
        <dbReference type="EMBL" id="CAF0916660.1"/>
    </source>
</evidence>
<evidence type="ECO:0000313" key="3">
    <source>
        <dbReference type="EMBL" id="CAF3694738.1"/>
    </source>
</evidence>
<name>A0A814XFU3_9BILA</name>
<gene>
    <name evidence="2" type="ORF">GPM918_LOCUS24575</name>
    <name evidence="1" type="ORF">OVA965_LOCUS10403</name>
    <name evidence="4" type="ORF">SRO942_LOCUS24578</name>
    <name evidence="3" type="ORF">TMI583_LOCUS10399</name>
</gene>
<dbReference type="OrthoDB" id="10020390at2759"/>
<protein>
    <submittedName>
        <fullName evidence="2">Uncharacterized protein</fullName>
    </submittedName>
</protein>
<reference evidence="2" key="1">
    <citation type="submission" date="2021-02" db="EMBL/GenBank/DDBJ databases">
        <authorList>
            <person name="Nowell W R."/>
        </authorList>
    </citation>
    <scope>NUCLEOTIDE SEQUENCE</scope>
</reference>
<dbReference type="Proteomes" id="UP000681722">
    <property type="component" value="Unassembled WGS sequence"/>
</dbReference>
<evidence type="ECO:0000313" key="4">
    <source>
        <dbReference type="EMBL" id="CAF3982230.1"/>
    </source>
</evidence>
<accession>A0A814XFU3</accession>
<comment type="caution">
    <text evidence="2">The sequence shown here is derived from an EMBL/GenBank/DDBJ whole genome shotgun (WGS) entry which is preliminary data.</text>
</comment>
<dbReference type="Proteomes" id="UP000677228">
    <property type="component" value="Unassembled WGS sequence"/>
</dbReference>
<dbReference type="EMBL" id="CAJNOK010003843">
    <property type="protein sequence ID" value="CAF0916660.1"/>
    <property type="molecule type" value="Genomic_DNA"/>
</dbReference>
<dbReference type="Proteomes" id="UP000663829">
    <property type="component" value="Unassembled WGS sequence"/>
</dbReference>
<organism evidence="2 5">
    <name type="scientific">Didymodactylos carnosus</name>
    <dbReference type="NCBI Taxonomy" id="1234261"/>
    <lineage>
        <taxon>Eukaryota</taxon>
        <taxon>Metazoa</taxon>
        <taxon>Spiralia</taxon>
        <taxon>Gnathifera</taxon>
        <taxon>Rotifera</taxon>
        <taxon>Eurotatoria</taxon>
        <taxon>Bdelloidea</taxon>
        <taxon>Philodinida</taxon>
        <taxon>Philodinidae</taxon>
        <taxon>Didymodactylos</taxon>
    </lineage>
</organism>
<evidence type="ECO:0000313" key="2">
    <source>
        <dbReference type="EMBL" id="CAF1218710.1"/>
    </source>
</evidence>
<dbReference type="EMBL" id="CAJOBA010003844">
    <property type="protein sequence ID" value="CAF3694738.1"/>
    <property type="molecule type" value="Genomic_DNA"/>
</dbReference>
<dbReference type="Proteomes" id="UP000682733">
    <property type="component" value="Unassembled WGS sequence"/>
</dbReference>
<dbReference type="AlphaFoldDB" id="A0A814XFU3"/>